<dbReference type="AlphaFoldDB" id="A0A6N7RJ26"/>
<evidence type="ECO:0000256" key="3">
    <source>
        <dbReference type="ARBA" id="ARBA00023163"/>
    </source>
</evidence>
<dbReference type="PROSITE" id="PS51257">
    <property type="entry name" value="PROKAR_LIPOPROTEIN"/>
    <property type="match status" value="1"/>
</dbReference>
<keyword evidence="7" id="KW-1185">Reference proteome</keyword>
<feature type="transmembrane region" description="Helical" evidence="4">
    <location>
        <begin position="88"/>
        <end position="108"/>
    </location>
</feature>
<dbReference type="Gene3D" id="1.10.10.10">
    <property type="entry name" value="Winged helix-like DNA-binding domain superfamily/Winged helix DNA-binding domain"/>
    <property type="match status" value="1"/>
</dbReference>
<dbReference type="EMBL" id="VTFY01000001">
    <property type="protein sequence ID" value="MRX80927.1"/>
    <property type="molecule type" value="Genomic_DNA"/>
</dbReference>
<evidence type="ECO:0000259" key="5">
    <source>
        <dbReference type="PROSITE" id="PS50043"/>
    </source>
</evidence>
<keyword evidence="4" id="KW-1133">Transmembrane helix</keyword>
<evidence type="ECO:0000256" key="1">
    <source>
        <dbReference type="ARBA" id="ARBA00023015"/>
    </source>
</evidence>
<dbReference type="SUPFAM" id="SSF46894">
    <property type="entry name" value="C-terminal effector domain of the bipartite response regulators"/>
    <property type="match status" value="1"/>
</dbReference>
<dbReference type="Pfam" id="PF00196">
    <property type="entry name" value="GerE"/>
    <property type="match status" value="1"/>
</dbReference>
<dbReference type="Proteomes" id="UP000438093">
    <property type="component" value="Unassembled WGS sequence"/>
</dbReference>
<feature type="transmembrane region" description="Helical" evidence="4">
    <location>
        <begin position="16"/>
        <end position="38"/>
    </location>
</feature>
<keyword evidence="4" id="KW-0472">Membrane</keyword>
<feature type="transmembrane region" description="Helical" evidence="4">
    <location>
        <begin position="341"/>
        <end position="360"/>
    </location>
</feature>
<keyword evidence="2" id="KW-0238">DNA-binding</keyword>
<feature type="transmembrane region" description="Helical" evidence="4">
    <location>
        <begin position="149"/>
        <end position="167"/>
    </location>
</feature>
<feature type="domain" description="HTH luxR-type" evidence="5">
    <location>
        <begin position="428"/>
        <end position="493"/>
    </location>
</feature>
<comment type="caution">
    <text evidence="6">The sequence shown here is derived from an EMBL/GenBank/DDBJ whole genome shotgun (WGS) entry which is preliminary data.</text>
</comment>
<feature type="transmembrane region" description="Helical" evidence="4">
    <location>
        <begin position="114"/>
        <end position="137"/>
    </location>
</feature>
<dbReference type="RefSeq" id="WP_154331860.1">
    <property type="nucleotide sequence ID" value="NZ_VTFY01000001.1"/>
</dbReference>
<feature type="transmembrane region" description="Helical" evidence="4">
    <location>
        <begin position="372"/>
        <end position="394"/>
    </location>
</feature>
<dbReference type="InterPro" id="IPR036388">
    <property type="entry name" value="WH-like_DNA-bd_sf"/>
</dbReference>
<keyword evidence="1" id="KW-0805">Transcription regulation</keyword>
<gene>
    <name evidence="6" type="ORF">GJG86_00210</name>
</gene>
<evidence type="ECO:0000313" key="7">
    <source>
        <dbReference type="Proteomes" id="UP000438093"/>
    </source>
</evidence>
<dbReference type="CDD" id="cd06170">
    <property type="entry name" value="LuxR_C_like"/>
    <property type="match status" value="1"/>
</dbReference>
<dbReference type="InterPro" id="IPR000792">
    <property type="entry name" value="Tscrpt_reg_LuxR_C"/>
</dbReference>
<dbReference type="InterPro" id="IPR016032">
    <property type="entry name" value="Sig_transdc_resp-reg_C-effctor"/>
</dbReference>
<keyword evidence="3" id="KW-0804">Transcription</keyword>
<keyword evidence="4" id="KW-0812">Transmembrane</keyword>
<dbReference type="PROSITE" id="PS50043">
    <property type="entry name" value="HTH_LUXR_2"/>
    <property type="match status" value="1"/>
</dbReference>
<reference evidence="7" key="1">
    <citation type="submission" date="2019-08" db="EMBL/GenBank/DDBJ databases">
        <title>Arthrobacter sp. nov., isolated from plateau pika and Tibetan wild ass.</title>
        <authorList>
            <person name="Ge Y."/>
        </authorList>
    </citation>
    <scope>NUCLEOTIDE SEQUENCE [LARGE SCALE GENOMIC DNA]</scope>
    <source>
        <strain evidence="7">HF-4214</strain>
    </source>
</reference>
<evidence type="ECO:0000313" key="6">
    <source>
        <dbReference type="EMBL" id="MRX80927.1"/>
    </source>
</evidence>
<protein>
    <recommendedName>
        <fullName evidence="5">HTH luxR-type domain-containing protein</fullName>
    </recommendedName>
</protein>
<dbReference type="PANTHER" id="PTHR44688:SF16">
    <property type="entry name" value="DNA-BINDING TRANSCRIPTIONAL ACTIVATOR DEVR_DOSR"/>
    <property type="match status" value="1"/>
</dbReference>
<dbReference type="SMART" id="SM00421">
    <property type="entry name" value="HTH_LUXR"/>
    <property type="match status" value="1"/>
</dbReference>
<accession>A0A6N7RJ26</accession>
<feature type="transmembrane region" description="Helical" evidence="4">
    <location>
        <begin position="302"/>
        <end position="321"/>
    </location>
</feature>
<organism evidence="6 7">
    <name type="scientific">Eggerthella guodeyinii</name>
    <dbReference type="NCBI Taxonomy" id="2690837"/>
    <lineage>
        <taxon>Bacteria</taxon>
        <taxon>Bacillati</taxon>
        <taxon>Actinomycetota</taxon>
        <taxon>Coriobacteriia</taxon>
        <taxon>Eggerthellales</taxon>
        <taxon>Eggerthellaceae</taxon>
        <taxon>Eggerthella</taxon>
    </lineage>
</organism>
<feature type="transmembrane region" description="Helical" evidence="4">
    <location>
        <begin position="53"/>
        <end position="76"/>
    </location>
</feature>
<proteinExistence type="predicted"/>
<feature type="transmembrane region" description="Helical" evidence="4">
    <location>
        <begin position="173"/>
        <end position="190"/>
    </location>
</feature>
<sequence>MIDHFRQNLPACWREAVGFALFLAWVYCALFGCGLATVDETLMCAPASYGLEYIWMMCGLFEAIGAVAGIAIARKLPHADQLLQDRRVAVAAAVVAATGCFFVWLAWYDRMLFDLFYVIGSAFTGLAVVLYSTIWCARLRTLNEARLEFVIPCSFTISFLLYFVILLTKESGLVVLLVVIAMTFASMRFARCETAASEPGPCDKEPMPGNPGVRSFAILAFASWVQIAFFRVLSTPAMSGNRFTHYLIPFSFACVLSLAMLLLCIRMSRYLNVSLAYRWSLPLFMLSYVPIVIDYGNANLRILAYAINFLGMFGVQFGCWIGACKFLRRNGYSTITLVSRYALGEGAGIFIGSLVGLAAVRTLDSQGIMTMSFALMSLVIFVAMATGFNPSWVFHRSPSARRRRAEGPEEGANPCTDLEAIFQGEATDLQSRFGLTERETDVAALLLAGRSRPFIRDELTVSINTVSSHVRSIFSKCGVHSQQELIDLARGGIPKPAPAAE</sequence>
<name>A0A6N7RJ26_9ACTN</name>
<dbReference type="GO" id="GO:0006355">
    <property type="term" value="P:regulation of DNA-templated transcription"/>
    <property type="evidence" value="ECO:0007669"/>
    <property type="project" value="InterPro"/>
</dbReference>
<feature type="transmembrane region" description="Helical" evidence="4">
    <location>
        <begin position="277"/>
        <end position="296"/>
    </location>
</feature>
<evidence type="ECO:0000256" key="4">
    <source>
        <dbReference type="SAM" id="Phobius"/>
    </source>
</evidence>
<dbReference type="GO" id="GO:0003677">
    <property type="term" value="F:DNA binding"/>
    <property type="evidence" value="ECO:0007669"/>
    <property type="project" value="UniProtKB-KW"/>
</dbReference>
<evidence type="ECO:0000256" key="2">
    <source>
        <dbReference type="ARBA" id="ARBA00023125"/>
    </source>
</evidence>
<dbReference type="PANTHER" id="PTHR44688">
    <property type="entry name" value="DNA-BINDING TRANSCRIPTIONAL ACTIVATOR DEVR_DOSR"/>
    <property type="match status" value="1"/>
</dbReference>
<feature type="transmembrane region" description="Helical" evidence="4">
    <location>
        <begin position="211"/>
        <end position="234"/>
    </location>
</feature>
<dbReference type="PRINTS" id="PR00038">
    <property type="entry name" value="HTHLUXR"/>
</dbReference>
<feature type="transmembrane region" description="Helical" evidence="4">
    <location>
        <begin position="246"/>
        <end position="265"/>
    </location>
</feature>